<proteinExistence type="predicted"/>
<dbReference type="EnsemblMetazoa" id="XM_030987469">
    <property type="protein sequence ID" value="XP_030843329"/>
    <property type="gene ID" value="LOC115924709"/>
</dbReference>
<dbReference type="KEGG" id="spu:115924709"/>
<dbReference type="InParanoid" id="A0A7M7SZT3"/>
<dbReference type="GeneID" id="115924709"/>
<organism evidence="2 3">
    <name type="scientific">Strongylocentrotus purpuratus</name>
    <name type="common">Purple sea urchin</name>
    <dbReference type="NCBI Taxonomy" id="7668"/>
    <lineage>
        <taxon>Eukaryota</taxon>
        <taxon>Metazoa</taxon>
        <taxon>Echinodermata</taxon>
        <taxon>Eleutherozoa</taxon>
        <taxon>Echinozoa</taxon>
        <taxon>Echinoidea</taxon>
        <taxon>Euechinoidea</taxon>
        <taxon>Echinacea</taxon>
        <taxon>Camarodonta</taxon>
        <taxon>Echinidea</taxon>
        <taxon>Strongylocentrotidae</taxon>
        <taxon>Strongylocentrotus</taxon>
    </lineage>
</organism>
<protein>
    <submittedName>
        <fullName evidence="2">Uncharacterized protein</fullName>
    </submittedName>
</protein>
<sequence>MTRSKENYSAPRLRIIHNDIWKPLINKYPVTPPPPPPPSPPPTPPSPPPQTPVRQPPPPAEPSKQRPVSQLQCTADDRRLQRRPTHHGFENPPSPQAGDSSPDGQPDGQADHPCPLPDDSSPHGRGFLPDVRTPVT</sequence>
<dbReference type="RefSeq" id="XP_030843329.1">
    <property type="nucleotide sequence ID" value="XM_030987469.1"/>
</dbReference>
<evidence type="ECO:0000313" key="2">
    <source>
        <dbReference type="EnsemblMetazoa" id="XP_030843329"/>
    </source>
</evidence>
<evidence type="ECO:0000256" key="1">
    <source>
        <dbReference type="SAM" id="MobiDB-lite"/>
    </source>
</evidence>
<keyword evidence="3" id="KW-1185">Reference proteome</keyword>
<evidence type="ECO:0000313" key="3">
    <source>
        <dbReference type="Proteomes" id="UP000007110"/>
    </source>
</evidence>
<reference evidence="3" key="1">
    <citation type="submission" date="2015-02" db="EMBL/GenBank/DDBJ databases">
        <title>Genome sequencing for Strongylocentrotus purpuratus.</title>
        <authorList>
            <person name="Murali S."/>
            <person name="Liu Y."/>
            <person name="Vee V."/>
            <person name="English A."/>
            <person name="Wang M."/>
            <person name="Skinner E."/>
            <person name="Han Y."/>
            <person name="Muzny D.M."/>
            <person name="Worley K.C."/>
            <person name="Gibbs R.A."/>
        </authorList>
    </citation>
    <scope>NUCLEOTIDE SEQUENCE</scope>
</reference>
<accession>A0A7M7SZT3</accession>
<feature type="compositionally biased region" description="Pro residues" evidence="1">
    <location>
        <begin position="30"/>
        <end position="61"/>
    </location>
</feature>
<reference evidence="2" key="2">
    <citation type="submission" date="2021-01" db="UniProtKB">
        <authorList>
            <consortium name="EnsemblMetazoa"/>
        </authorList>
    </citation>
    <scope>IDENTIFICATION</scope>
</reference>
<dbReference type="AlphaFoldDB" id="A0A7M7SZT3"/>
<name>A0A7M7SZT3_STRPU</name>
<dbReference type="PRINTS" id="PR01217">
    <property type="entry name" value="PRICHEXTENSN"/>
</dbReference>
<feature type="region of interest" description="Disordered" evidence="1">
    <location>
        <begin position="25"/>
        <end position="136"/>
    </location>
</feature>
<dbReference type="Proteomes" id="UP000007110">
    <property type="component" value="Unassembled WGS sequence"/>
</dbReference>